<sequence length="90" mass="9693">MSPHNFVNVVVRCRDHHISSTTFCLRVHREVPDPLRCNPGGGGGGATLGGLGPCHCTHSLSIADLVRLVEDAMRRGLGQWIRLGAVEIVI</sequence>
<proteinExistence type="predicted"/>
<gene>
    <name evidence="1" type="ORF">E0H50_03300</name>
</gene>
<name>A0A4R0JCB5_9ACTN</name>
<evidence type="ECO:0000313" key="2">
    <source>
        <dbReference type="Proteomes" id="UP000292695"/>
    </source>
</evidence>
<dbReference type="EMBL" id="SJKA01000001">
    <property type="protein sequence ID" value="TCC43500.1"/>
    <property type="molecule type" value="Genomic_DNA"/>
</dbReference>
<keyword evidence="2" id="KW-1185">Reference proteome</keyword>
<reference evidence="1 2" key="1">
    <citation type="submission" date="2019-02" db="EMBL/GenBank/DDBJ databases">
        <title>Kribbella capetownensis sp. nov. and Kribbella speibonae sp. nov., isolated from soil.</title>
        <authorList>
            <person name="Curtis S.M."/>
            <person name="Norton I."/>
            <person name="Everest G.J."/>
            <person name="Meyers P.R."/>
        </authorList>
    </citation>
    <scope>NUCLEOTIDE SEQUENCE [LARGE SCALE GENOMIC DNA]</scope>
    <source>
        <strain evidence="1 2">DSM 27082</strain>
    </source>
</reference>
<dbReference type="RefSeq" id="WP_131284522.1">
    <property type="nucleotide sequence ID" value="NZ_SJKA01000001.1"/>
</dbReference>
<comment type="caution">
    <text evidence="1">The sequence shown here is derived from an EMBL/GenBank/DDBJ whole genome shotgun (WGS) entry which is preliminary data.</text>
</comment>
<accession>A0A4R0JCB5</accession>
<evidence type="ECO:0000313" key="1">
    <source>
        <dbReference type="EMBL" id="TCC43500.1"/>
    </source>
</evidence>
<dbReference type="Proteomes" id="UP000292695">
    <property type="component" value="Unassembled WGS sequence"/>
</dbReference>
<organism evidence="1 2">
    <name type="scientific">Kribbella sindirgiensis</name>
    <dbReference type="NCBI Taxonomy" id="1124744"/>
    <lineage>
        <taxon>Bacteria</taxon>
        <taxon>Bacillati</taxon>
        <taxon>Actinomycetota</taxon>
        <taxon>Actinomycetes</taxon>
        <taxon>Propionibacteriales</taxon>
        <taxon>Kribbellaceae</taxon>
        <taxon>Kribbella</taxon>
    </lineage>
</organism>
<dbReference type="AlphaFoldDB" id="A0A4R0JCB5"/>
<protein>
    <submittedName>
        <fullName evidence="1">Uncharacterized protein</fullName>
    </submittedName>
</protein>